<keyword evidence="7 14" id="KW-0472">Membrane</keyword>
<dbReference type="InterPro" id="IPR019594">
    <property type="entry name" value="Glu/Gly-bd"/>
</dbReference>
<comment type="subcellular location">
    <subcellularLocation>
        <location evidence="1">Membrane</location>
        <topology evidence="1">Multi-pass membrane protein</topology>
    </subcellularLocation>
    <subcellularLocation>
        <location evidence="13">Postsynaptic cell membrane</location>
    </subcellularLocation>
</comment>
<evidence type="ECO:0000256" key="6">
    <source>
        <dbReference type="ARBA" id="ARBA00023065"/>
    </source>
</evidence>
<evidence type="ECO:0000256" key="13">
    <source>
        <dbReference type="ARBA" id="ARBA00034100"/>
    </source>
</evidence>
<keyword evidence="5" id="KW-0770">Synapse</keyword>
<dbReference type="SMART" id="SM00079">
    <property type="entry name" value="PBPe"/>
    <property type="match status" value="1"/>
</dbReference>
<reference evidence="18 19" key="1">
    <citation type="journal article" date="2023" name="Sci. Data">
        <title>Genome assembly of the Korean intertidal mud-creeper Batillaria attramentaria.</title>
        <authorList>
            <person name="Patra A.K."/>
            <person name="Ho P.T."/>
            <person name="Jun S."/>
            <person name="Lee S.J."/>
            <person name="Kim Y."/>
            <person name="Won Y.J."/>
        </authorList>
    </citation>
    <scope>NUCLEOTIDE SEQUENCE [LARGE SCALE GENOMIC DNA]</scope>
    <source>
        <strain evidence="18">Wonlab-2016</strain>
    </source>
</reference>
<feature type="transmembrane region" description="Helical" evidence="14">
    <location>
        <begin position="386"/>
        <end position="406"/>
    </location>
</feature>
<evidence type="ECO:0008006" key="20">
    <source>
        <dbReference type="Google" id="ProtNLM"/>
    </source>
</evidence>
<dbReference type="EMBL" id="JACVVK020000004">
    <property type="protein sequence ID" value="KAK7507703.1"/>
    <property type="molecule type" value="Genomic_DNA"/>
</dbReference>
<feature type="chain" id="PRO_5044848084" description="Glutamate receptor" evidence="15">
    <location>
        <begin position="18"/>
        <end position="699"/>
    </location>
</feature>
<sequence>MLMKSLLQMIIFLIVTGEHLCDTDHGTSVQPNVTAYTWAVAITDVITFAGWKDVILIYDQSLSFRHRYALTVELAERNVGSIVLQVNIDRNDVISSVIAAARTTTVRSVILCVASGTVITLVESARQDDLLHSHHEWLVVCDGPPEARLSSVLPKTSNVAWLIHAEFQATSNTTLCQTTAVDDDPQSSGNRSDSFALCSFDTSSGSSLTHVGSWTSTSGLIVIHDVIYPNIFRHFGRATLRVGAWEAPPFLRRVSSEVGVEYKGFCVDLLDEIASVLNFTNEGTPPAQWKITCVSLAPRSFRDSYVFVEPGDGQYGAPDGNGSWNGMVGMMLKGELDMAIGPFTITPGRKSVIDFTVPFMEDGGGILTKGGDPLPDMMNVFRPFPVGVWLVTGAAVIVTGLILFCITKAGTLSFFRAASEGEGDRPWTLRECLLVIFGSLVSQGAPRHPKSSAGRLVLGCWWLFTILIVSIYTATLAAMLTVTVKTDTIDSIDDLARSSLDPVTITGSNWHTMFLVRSLQVSAMKLVVVVVVTAESGVYKEIGQRMARGPEAKVNDDVLPLVREGRAAFLLDVNQILYLYSEDCRNLHMAKTTFNNNGLGFALPRHAHYRDAMNNVILRLQEGGFTEIWRQRWWPTPTDCGPKGPSVSEARQLDVVSIGGILIMYGVVIGLAVFCLLLQFLVHSDTFRRVTGRCRTVNS</sequence>
<keyword evidence="15" id="KW-0732">Signal</keyword>
<feature type="signal peptide" evidence="15">
    <location>
        <begin position="1"/>
        <end position="17"/>
    </location>
</feature>
<feature type="transmembrane region" description="Helical" evidence="14">
    <location>
        <begin position="456"/>
        <end position="480"/>
    </location>
</feature>
<name>A0ABD0M859_9CAEN</name>
<keyword evidence="4 14" id="KW-1133">Transmembrane helix</keyword>
<comment type="caution">
    <text evidence="18">The sequence shown here is derived from an EMBL/GenBank/DDBJ whole genome shotgun (WGS) entry which is preliminary data.</text>
</comment>
<dbReference type="GO" id="GO:0034220">
    <property type="term" value="P:monoatomic ion transmembrane transport"/>
    <property type="evidence" value="ECO:0007669"/>
    <property type="project" value="UniProtKB-KW"/>
</dbReference>
<dbReference type="AlphaFoldDB" id="A0ABD0M859"/>
<evidence type="ECO:0000256" key="12">
    <source>
        <dbReference type="ARBA" id="ARBA00023303"/>
    </source>
</evidence>
<dbReference type="Gene3D" id="3.40.50.2300">
    <property type="match status" value="1"/>
</dbReference>
<dbReference type="Pfam" id="PF10613">
    <property type="entry name" value="Lig_chan-Glu_bd"/>
    <property type="match status" value="1"/>
</dbReference>
<keyword evidence="9" id="KW-0325">Glycoprotein</keyword>
<evidence type="ECO:0000256" key="3">
    <source>
        <dbReference type="ARBA" id="ARBA00022692"/>
    </source>
</evidence>
<dbReference type="PANTHER" id="PTHR18966">
    <property type="entry name" value="IONOTROPIC GLUTAMATE RECEPTOR"/>
    <property type="match status" value="1"/>
</dbReference>
<dbReference type="InterPro" id="IPR028082">
    <property type="entry name" value="Peripla_BP_I"/>
</dbReference>
<evidence type="ECO:0000256" key="1">
    <source>
        <dbReference type="ARBA" id="ARBA00004141"/>
    </source>
</evidence>
<evidence type="ECO:0000256" key="10">
    <source>
        <dbReference type="ARBA" id="ARBA00023257"/>
    </source>
</evidence>
<feature type="domain" description="Ionotropic glutamate receptor L-glutamate and glycine-binding" evidence="17">
    <location>
        <begin position="249"/>
        <end position="333"/>
    </location>
</feature>
<keyword evidence="6" id="KW-0406">Ion transport</keyword>
<keyword evidence="19" id="KW-1185">Reference proteome</keyword>
<evidence type="ECO:0000256" key="2">
    <source>
        <dbReference type="ARBA" id="ARBA00022448"/>
    </source>
</evidence>
<evidence type="ECO:0000256" key="11">
    <source>
        <dbReference type="ARBA" id="ARBA00023286"/>
    </source>
</evidence>
<dbReference type="Gene3D" id="1.10.287.70">
    <property type="match status" value="1"/>
</dbReference>
<protein>
    <recommendedName>
        <fullName evidence="20">Glutamate receptor</fullName>
    </recommendedName>
</protein>
<evidence type="ECO:0000313" key="19">
    <source>
        <dbReference type="Proteomes" id="UP001519460"/>
    </source>
</evidence>
<proteinExistence type="predicted"/>
<evidence type="ECO:0000259" key="16">
    <source>
        <dbReference type="SMART" id="SM00079"/>
    </source>
</evidence>
<organism evidence="18 19">
    <name type="scientific">Batillaria attramentaria</name>
    <dbReference type="NCBI Taxonomy" id="370345"/>
    <lineage>
        <taxon>Eukaryota</taxon>
        <taxon>Metazoa</taxon>
        <taxon>Spiralia</taxon>
        <taxon>Lophotrochozoa</taxon>
        <taxon>Mollusca</taxon>
        <taxon>Gastropoda</taxon>
        <taxon>Caenogastropoda</taxon>
        <taxon>Sorbeoconcha</taxon>
        <taxon>Cerithioidea</taxon>
        <taxon>Batillariidae</taxon>
        <taxon>Batillaria</taxon>
    </lineage>
</organism>
<keyword evidence="12" id="KW-0407">Ion channel</keyword>
<dbReference type="Proteomes" id="UP001519460">
    <property type="component" value="Unassembled WGS sequence"/>
</dbReference>
<dbReference type="SMART" id="SM00918">
    <property type="entry name" value="Lig_chan-Glu_bd"/>
    <property type="match status" value="1"/>
</dbReference>
<feature type="transmembrane region" description="Helical" evidence="14">
    <location>
        <begin position="661"/>
        <end position="682"/>
    </location>
</feature>
<dbReference type="Pfam" id="PF00060">
    <property type="entry name" value="Lig_chan"/>
    <property type="match status" value="1"/>
</dbReference>
<evidence type="ECO:0000256" key="9">
    <source>
        <dbReference type="ARBA" id="ARBA00023180"/>
    </source>
</evidence>
<keyword evidence="11" id="KW-1071">Ligand-gated ion channel</keyword>
<dbReference type="InterPro" id="IPR001828">
    <property type="entry name" value="ANF_lig-bd_rcpt"/>
</dbReference>
<feature type="domain" description="Ionotropic glutamate receptor C-terminal" evidence="16">
    <location>
        <begin position="239"/>
        <end position="636"/>
    </location>
</feature>
<keyword evidence="8" id="KW-0675">Receptor</keyword>
<evidence type="ECO:0000256" key="4">
    <source>
        <dbReference type="ARBA" id="ARBA00022989"/>
    </source>
</evidence>
<dbReference type="SUPFAM" id="SSF53850">
    <property type="entry name" value="Periplasmic binding protein-like II"/>
    <property type="match status" value="1"/>
</dbReference>
<evidence type="ECO:0000256" key="14">
    <source>
        <dbReference type="SAM" id="Phobius"/>
    </source>
</evidence>
<dbReference type="Pfam" id="PF01094">
    <property type="entry name" value="ANF_receptor"/>
    <property type="match status" value="1"/>
</dbReference>
<gene>
    <name evidence="18" type="ORF">BaRGS_00001638</name>
</gene>
<evidence type="ECO:0000313" key="18">
    <source>
        <dbReference type="EMBL" id="KAK7507703.1"/>
    </source>
</evidence>
<dbReference type="Gene3D" id="3.40.190.10">
    <property type="entry name" value="Periplasmic binding protein-like II"/>
    <property type="match status" value="2"/>
</dbReference>
<dbReference type="InterPro" id="IPR015683">
    <property type="entry name" value="Ionotropic_Glu_rcpt"/>
</dbReference>
<evidence type="ECO:0000259" key="17">
    <source>
        <dbReference type="SMART" id="SM00918"/>
    </source>
</evidence>
<keyword evidence="3 14" id="KW-0812">Transmembrane</keyword>
<evidence type="ECO:0000256" key="7">
    <source>
        <dbReference type="ARBA" id="ARBA00023136"/>
    </source>
</evidence>
<keyword evidence="10" id="KW-0628">Postsynaptic cell membrane</keyword>
<evidence type="ECO:0000256" key="15">
    <source>
        <dbReference type="SAM" id="SignalP"/>
    </source>
</evidence>
<dbReference type="GO" id="GO:0045211">
    <property type="term" value="C:postsynaptic membrane"/>
    <property type="evidence" value="ECO:0007669"/>
    <property type="project" value="UniProtKB-SubCell"/>
</dbReference>
<dbReference type="SUPFAM" id="SSF53822">
    <property type="entry name" value="Periplasmic binding protein-like I"/>
    <property type="match status" value="1"/>
</dbReference>
<evidence type="ECO:0000256" key="5">
    <source>
        <dbReference type="ARBA" id="ARBA00023018"/>
    </source>
</evidence>
<dbReference type="InterPro" id="IPR001320">
    <property type="entry name" value="Iontro_rcpt_C"/>
</dbReference>
<evidence type="ECO:0000256" key="8">
    <source>
        <dbReference type="ARBA" id="ARBA00023170"/>
    </source>
</evidence>
<keyword evidence="2" id="KW-0813">Transport</keyword>
<accession>A0ABD0M859</accession>